<keyword evidence="3" id="KW-0808">Transferase</keyword>
<dbReference type="PANTHER" id="PTHR48043">
    <property type="entry name" value="EG:EG0003.4 PROTEIN-RELATED"/>
    <property type="match status" value="1"/>
</dbReference>
<evidence type="ECO:0000256" key="2">
    <source>
        <dbReference type="ARBA" id="ARBA00022676"/>
    </source>
</evidence>
<dbReference type="PANTHER" id="PTHR48043:SF114">
    <property type="entry name" value="IP04436P-RELATED"/>
    <property type="match status" value="1"/>
</dbReference>
<protein>
    <submittedName>
        <fullName evidence="7">UDP-glucuronosyltransferase 1-7C</fullName>
    </submittedName>
</protein>
<name>A0A6J2U4X1_DROLE</name>
<comment type="similarity">
    <text evidence="1">Belongs to the UDP-glycosyltransferase family.</text>
</comment>
<dbReference type="Pfam" id="PF00201">
    <property type="entry name" value="UDPGT"/>
    <property type="match status" value="1"/>
</dbReference>
<evidence type="ECO:0000256" key="5">
    <source>
        <dbReference type="SAM" id="SignalP"/>
    </source>
</evidence>
<dbReference type="AlphaFoldDB" id="A0A6J2U4X1"/>
<keyword evidence="5" id="KW-0732">Signal</keyword>
<keyword evidence="4" id="KW-1133">Transmembrane helix</keyword>
<feature type="chain" id="PRO_5026973033" evidence="5">
    <location>
        <begin position="28"/>
        <end position="539"/>
    </location>
</feature>
<reference evidence="7" key="1">
    <citation type="submission" date="2025-08" db="UniProtKB">
        <authorList>
            <consortium name="RefSeq"/>
        </authorList>
    </citation>
    <scope>IDENTIFICATION</scope>
    <source>
        <strain evidence="7">11010-0011.00</strain>
        <tissue evidence="7">Whole body</tissue>
    </source>
</reference>
<proteinExistence type="inferred from homology"/>
<keyword evidence="4" id="KW-0472">Membrane</keyword>
<evidence type="ECO:0000313" key="7">
    <source>
        <dbReference type="RefSeq" id="XP_030383636.1"/>
    </source>
</evidence>
<keyword evidence="4" id="KW-0812">Transmembrane</keyword>
<evidence type="ECO:0000256" key="3">
    <source>
        <dbReference type="ARBA" id="ARBA00022679"/>
    </source>
</evidence>
<evidence type="ECO:0000256" key="1">
    <source>
        <dbReference type="ARBA" id="ARBA00009995"/>
    </source>
</evidence>
<dbReference type="Gene3D" id="3.40.50.2000">
    <property type="entry name" value="Glycogen Phosphorylase B"/>
    <property type="match status" value="2"/>
</dbReference>
<dbReference type="GeneID" id="115631116"/>
<dbReference type="InterPro" id="IPR002213">
    <property type="entry name" value="UDP_glucos_trans"/>
</dbReference>
<feature type="signal peptide" evidence="5">
    <location>
        <begin position="1"/>
        <end position="27"/>
    </location>
</feature>
<organism evidence="6 7">
    <name type="scientific">Drosophila lebanonensis</name>
    <name type="common">Fruit fly</name>
    <name type="synonym">Scaptodrosophila lebanonensis</name>
    <dbReference type="NCBI Taxonomy" id="7225"/>
    <lineage>
        <taxon>Eukaryota</taxon>
        <taxon>Metazoa</taxon>
        <taxon>Ecdysozoa</taxon>
        <taxon>Arthropoda</taxon>
        <taxon>Hexapoda</taxon>
        <taxon>Insecta</taxon>
        <taxon>Pterygota</taxon>
        <taxon>Neoptera</taxon>
        <taxon>Endopterygota</taxon>
        <taxon>Diptera</taxon>
        <taxon>Brachycera</taxon>
        <taxon>Muscomorpha</taxon>
        <taxon>Ephydroidea</taxon>
        <taxon>Drosophilidae</taxon>
        <taxon>Scaptodrosophila</taxon>
    </lineage>
</organism>
<keyword evidence="6" id="KW-1185">Reference proteome</keyword>
<dbReference type="OrthoDB" id="5835829at2759"/>
<accession>A0A6J2U4X1</accession>
<feature type="transmembrane region" description="Helical" evidence="4">
    <location>
        <begin position="491"/>
        <end position="516"/>
    </location>
</feature>
<dbReference type="Proteomes" id="UP000504634">
    <property type="component" value="Unplaced"/>
</dbReference>
<keyword evidence="2" id="KW-0328">Glycosyltransferase</keyword>
<dbReference type="RefSeq" id="XP_030383636.1">
    <property type="nucleotide sequence ID" value="XM_030527776.1"/>
</dbReference>
<dbReference type="InterPro" id="IPR050271">
    <property type="entry name" value="UDP-glycosyltransferase"/>
</dbReference>
<dbReference type="CDD" id="cd03784">
    <property type="entry name" value="GT1_Gtf-like"/>
    <property type="match status" value="1"/>
</dbReference>
<dbReference type="CTD" id="44058"/>
<gene>
    <name evidence="7" type="primary">LOC115631116</name>
</gene>
<sequence>MTTLLRTCTLIRLLFILVTAGQQKVQAGNVLAVFPHFGFSHFKVVQPILDALAAAGHKVTVISYVKNQNLHENYEQLLISPLDEDQTNTTINVVPLTEHTPTRSLPILLKEYWDLHVEGQHTCELLFASGHVEKVLQRHRQEQPYDVLFTEYFNADCQLAIAQQLQLPIVALSTCTLMPFYYDRIDLPDTPAFVQSEFVGFAQPLKWHERLLNFVQAKLLKLLYRHHSNRVDNALVKRYLNIDVDVAAVAHAQTAVIFVNQHYTLMGSRPRTRQLVEVGGVHISQKQSKPLPELISRFLQQSPLGVIYISWGSMVRASSIGGDKLADILQALQQQPLRVICKWETDQTPQVDAKQFLFIKWAPQLDILCHPKVKLFWTHGGLLGTTEGVHCGKPMLVTPIYGDQFVNAFAVLNRGIGLKLDYDQINVENLQEALQQLSQPSFATRAQKLAHIFNERERTPLETAIWALEHVMEHGLFGAELLRSPGVELNWFVYNSLDSIFLLLTVLVLAPLLLVYSCRWTCGCKKQSTQQQKRKSKRA</sequence>
<dbReference type="FunFam" id="3.40.50.2000:FF:000050">
    <property type="entry name" value="UDP-glucuronosyltransferase"/>
    <property type="match status" value="1"/>
</dbReference>
<dbReference type="SUPFAM" id="SSF53756">
    <property type="entry name" value="UDP-Glycosyltransferase/glycogen phosphorylase"/>
    <property type="match status" value="1"/>
</dbReference>
<evidence type="ECO:0000256" key="4">
    <source>
        <dbReference type="SAM" id="Phobius"/>
    </source>
</evidence>
<evidence type="ECO:0000313" key="6">
    <source>
        <dbReference type="Proteomes" id="UP000504634"/>
    </source>
</evidence>
<dbReference type="GO" id="GO:0008194">
    <property type="term" value="F:UDP-glycosyltransferase activity"/>
    <property type="evidence" value="ECO:0007669"/>
    <property type="project" value="InterPro"/>
</dbReference>